<dbReference type="KEGG" id="asun:KG104_06595"/>
<reference evidence="1" key="1">
    <citation type="submission" date="2021-06" db="EMBL/GenBank/DDBJ databases">
        <title>Novel species in genus Arthrobacter.</title>
        <authorList>
            <person name="Zhang G."/>
        </authorList>
    </citation>
    <scope>NUCLEOTIDE SEQUENCE</scope>
    <source>
        <strain evidence="1">Zg-ZUI122</strain>
    </source>
</reference>
<dbReference type="AlphaFoldDB" id="A0A975XLY3"/>
<accession>A0A975XLY3</accession>
<dbReference type="Proteomes" id="UP000680588">
    <property type="component" value="Chromosome"/>
</dbReference>
<keyword evidence="2" id="KW-1185">Reference proteome</keyword>
<sequence>MEAEPASDARAATPFSISDVDVTKNVKIADLDKGRGALSIPPSVQPSDGPLGKELPYRIDTTGYRAQMKNVRPGQELLLTMNLRKPEQVYPQIEVFLKENCIGILEVFRAELFAPAVTLAETYGVNLTMGGITETHRGRVEPFIYLPNPQVLFNTLKEGIETARNTHDNNPAG</sequence>
<dbReference type="EMBL" id="CP076456">
    <property type="protein sequence ID" value="QWQ37401.1"/>
    <property type="molecule type" value="Genomic_DNA"/>
</dbReference>
<organism evidence="1 2">
    <name type="scientific">Arthrobacter sunyaminii</name>
    <dbReference type="NCBI Taxonomy" id="2816859"/>
    <lineage>
        <taxon>Bacteria</taxon>
        <taxon>Bacillati</taxon>
        <taxon>Actinomycetota</taxon>
        <taxon>Actinomycetes</taxon>
        <taxon>Micrococcales</taxon>
        <taxon>Micrococcaceae</taxon>
        <taxon>Arthrobacter</taxon>
    </lineage>
</organism>
<gene>
    <name evidence="1" type="ORF">KG104_06595</name>
</gene>
<evidence type="ECO:0000313" key="1">
    <source>
        <dbReference type="EMBL" id="QWQ37401.1"/>
    </source>
</evidence>
<name>A0A975XLY3_9MICC</name>
<proteinExistence type="predicted"/>
<dbReference type="RefSeq" id="WP_207348656.1">
    <property type="nucleotide sequence ID" value="NZ_CP076456.1"/>
</dbReference>
<evidence type="ECO:0000313" key="2">
    <source>
        <dbReference type="Proteomes" id="UP000680588"/>
    </source>
</evidence>
<protein>
    <submittedName>
        <fullName evidence="1">Uncharacterized protein</fullName>
    </submittedName>
</protein>